<gene>
    <name evidence="4" type="ORF">EOD39_14921</name>
</gene>
<evidence type="ECO:0000313" key="5">
    <source>
        <dbReference type="Proteomes" id="UP000289886"/>
    </source>
</evidence>
<protein>
    <recommendedName>
        <fullName evidence="3">Methyltransferase type 11 domain-containing protein</fullName>
    </recommendedName>
</protein>
<dbReference type="InterPro" id="IPR050447">
    <property type="entry name" value="Erg6_SMT_methyltransf"/>
</dbReference>
<dbReference type="Pfam" id="PF08241">
    <property type="entry name" value="Methyltransf_11"/>
    <property type="match status" value="1"/>
</dbReference>
<dbReference type="PANTHER" id="PTHR44068:SF1">
    <property type="entry name" value="HYPOTHETICAL LOC100005854"/>
    <property type="match status" value="1"/>
</dbReference>
<keyword evidence="1" id="KW-0808">Transferase</keyword>
<dbReference type="SUPFAM" id="SSF53335">
    <property type="entry name" value="S-adenosyl-L-methionine-dependent methyltransferases"/>
    <property type="match status" value="2"/>
</dbReference>
<feature type="domain" description="Methyltransferase type 11" evidence="3">
    <location>
        <begin position="100"/>
        <end position="198"/>
    </location>
</feature>
<evidence type="ECO:0000256" key="2">
    <source>
        <dbReference type="ARBA" id="ARBA00038188"/>
    </source>
</evidence>
<comment type="caution">
    <text evidence="4">The sequence shown here is derived from an EMBL/GenBank/DDBJ whole genome shotgun (WGS) entry which is preliminary data.</text>
</comment>
<sequence>MVTKIITQHLGHPKSTLMGWVTQSLMKQNNRFLEENAVRLCEIQADNTVLEVGFGPGLGLQEAVQYLTDPRGKLLGLDYSEYMHKVARERLRDHIGSEKVGFGPGLGLQEAVQYLTDPRGKLLGLDYSEYMHKVARERLRDHIASGKVRLFQGRVESIPLPACSVDKVYHCNCHLYWPDMRAGNAELLRVMRPGALMVSTLNLDYLRWGLSWGFLQGANVEPKPYLEALRAAGFTDVRLEEKYDKGRKFEAIFATAEK</sequence>
<name>A0A444UEJ2_ACIRT</name>
<evidence type="ECO:0000313" key="4">
    <source>
        <dbReference type="EMBL" id="RXM33603.1"/>
    </source>
</evidence>
<dbReference type="GO" id="GO:0005783">
    <property type="term" value="C:endoplasmic reticulum"/>
    <property type="evidence" value="ECO:0007669"/>
    <property type="project" value="TreeGrafter"/>
</dbReference>
<accession>A0A444UEJ2</accession>
<dbReference type="EMBL" id="SCEB01214730">
    <property type="protein sequence ID" value="RXM33603.1"/>
    <property type="molecule type" value="Genomic_DNA"/>
</dbReference>
<dbReference type="Proteomes" id="UP000289886">
    <property type="component" value="Unassembled WGS sequence"/>
</dbReference>
<dbReference type="InterPro" id="IPR029063">
    <property type="entry name" value="SAM-dependent_MTases_sf"/>
</dbReference>
<proteinExistence type="inferred from homology"/>
<dbReference type="GO" id="GO:0016126">
    <property type="term" value="P:sterol biosynthetic process"/>
    <property type="evidence" value="ECO:0007669"/>
    <property type="project" value="TreeGrafter"/>
</dbReference>
<evidence type="ECO:0000256" key="1">
    <source>
        <dbReference type="ARBA" id="ARBA00022679"/>
    </source>
</evidence>
<keyword evidence="5" id="KW-1185">Reference proteome</keyword>
<evidence type="ECO:0000259" key="3">
    <source>
        <dbReference type="Pfam" id="PF08241"/>
    </source>
</evidence>
<dbReference type="GO" id="GO:0003838">
    <property type="term" value="F:sterol 24-C-methyltransferase activity"/>
    <property type="evidence" value="ECO:0007669"/>
    <property type="project" value="TreeGrafter"/>
</dbReference>
<dbReference type="AlphaFoldDB" id="A0A444UEJ2"/>
<dbReference type="InterPro" id="IPR013216">
    <property type="entry name" value="Methyltransf_11"/>
</dbReference>
<reference evidence="4 5" key="1">
    <citation type="submission" date="2019-01" db="EMBL/GenBank/DDBJ databases">
        <title>Draft Genome and Complete Hox-Cluster Characterization of the Sterlet Sturgeon (Acipenser ruthenus).</title>
        <authorList>
            <person name="Wei Q."/>
        </authorList>
    </citation>
    <scope>NUCLEOTIDE SEQUENCE [LARGE SCALE GENOMIC DNA]</scope>
    <source>
        <strain evidence="4">WHYD16114868_AA</strain>
        <tissue evidence="4">Blood</tissue>
    </source>
</reference>
<comment type="similarity">
    <text evidence="2">Belongs to the class I-like SAM-binding methyltransferase superfamily. Erg6/SMT family.</text>
</comment>
<dbReference type="PANTHER" id="PTHR44068">
    <property type="entry name" value="ZGC:194242"/>
    <property type="match status" value="1"/>
</dbReference>
<dbReference type="Gene3D" id="3.40.50.150">
    <property type="entry name" value="Vaccinia Virus protein VP39"/>
    <property type="match status" value="2"/>
</dbReference>
<organism evidence="4 5">
    <name type="scientific">Acipenser ruthenus</name>
    <name type="common">Sterlet sturgeon</name>
    <dbReference type="NCBI Taxonomy" id="7906"/>
    <lineage>
        <taxon>Eukaryota</taxon>
        <taxon>Metazoa</taxon>
        <taxon>Chordata</taxon>
        <taxon>Craniata</taxon>
        <taxon>Vertebrata</taxon>
        <taxon>Euteleostomi</taxon>
        <taxon>Actinopterygii</taxon>
        <taxon>Chondrostei</taxon>
        <taxon>Acipenseriformes</taxon>
        <taxon>Acipenseridae</taxon>
        <taxon>Acipenser</taxon>
    </lineage>
</organism>